<sequence>MNVEQTPKHIIFNDEPSVSRRGVLGNNLFRNGRRFHNLEGVNYPYPNDTIETNRLKLDHYVSKYAWQGTIFYSPLENELTEGDGFRVLDVGCGSGSWLMEMALDYPKSTFIGVDIAEMMTKEKRPQNVGFIQCNVLEGLPFPNNTFNFVYQSNMISAFTEEQWPLMIDEVIRITKPGGWIELEEKHWIFEDSGPTMEELTNEIVKFALSRGINYHMTPFIYELLETNGKLSNLHSGVTIFSLGGDVLGELAFKSFKELFHAIRIPPLDKMSDLEVEKYFETIRQECETKKTSAKLYKFFAQKKL</sequence>
<evidence type="ECO:0000313" key="2">
    <source>
        <dbReference type="EMBL" id="CAG8521282.1"/>
    </source>
</evidence>
<evidence type="ECO:0000259" key="1">
    <source>
        <dbReference type="Pfam" id="PF13649"/>
    </source>
</evidence>
<proteinExistence type="predicted"/>
<gene>
    <name evidence="2" type="ORF">AMORRO_LOCUS4218</name>
</gene>
<dbReference type="PANTHER" id="PTHR43591">
    <property type="entry name" value="METHYLTRANSFERASE"/>
    <property type="match status" value="1"/>
</dbReference>
<comment type="caution">
    <text evidence="2">The sequence shown here is derived from an EMBL/GenBank/DDBJ whole genome shotgun (WGS) entry which is preliminary data.</text>
</comment>
<organism evidence="2 3">
    <name type="scientific">Acaulospora morrowiae</name>
    <dbReference type="NCBI Taxonomy" id="94023"/>
    <lineage>
        <taxon>Eukaryota</taxon>
        <taxon>Fungi</taxon>
        <taxon>Fungi incertae sedis</taxon>
        <taxon>Mucoromycota</taxon>
        <taxon>Glomeromycotina</taxon>
        <taxon>Glomeromycetes</taxon>
        <taxon>Diversisporales</taxon>
        <taxon>Acaulosporaceae</taxon>
        <taxon>Acaulospora</taxon>
    </lineage>
</organism>
<name>A0A9N9A9S4_9GLOM</name>
<dbReference type="Proteomes" id="UP000789342">
    <property type="component" value="Unassembled WGS sequence"/>
</dbReference>
<feature type="domain" description="Methyltransferase" evidence="1">
    <location>
        <begin position="87"/>
        <end position="178"/>
    </location>
</feature>
<dbReference type="OrthoDB" id="2013972at2759"/>
<keyword evidence="3" id="KW-1185">Reference proteome</keyword>
<protein>
    <submittedName>
        <fullName evidence="2">2068_t:CDS:1</fullName>
    </submittedName>
</protein>
<reference evidence="2" key="1">
    <citation type="submission" date="2021-06" db="EMBL/GenBank/DDBJ databases">
        <authorList>
            <person name="Kallberg Y."/>
            <person name="Tangrot J."/>
            <person name="Rosling A."/>
        </authorList>
    </citation>
    <scope>NUCLEOTIDE SEQUENCE</scope>
    <source>
        <strain evidence="2">CL551</strain>
    </source>
</reference>
<dbReference type="Gene3D" id="3.40.50.150">
    <property type="entry name" value="Vaccinia Virus protein VP39"/>
    <property type="match status" value="1"/>
</dbReference>
<dbReference type="SUPFAM" id="SSF53335">
    <property type="entry name" value="S-adenosyl-L-methionine-dependent methyltransferases"/>
    <property type="match status" value="1"/>
</dbReference>
<dbReference type="EMBL" id="CAJVPV010002217">
    <property type="protein sequence ID" value="CAG8521282.1"/>
    <property type="molecule type" value="Genomic_DNA"/>
</dbReference>
<evidence type="ECO:0000313" key="3">
    <source>
        <dbReference type="Proteomes" id="UP000789342"/>
    </source>
</evidence>
<dbReference type="InterPro" id="IPR029063">
    <property type="entry name" value="SAM-dependent_MTases_sf"/>
</dbReference>
<dbReference type="Pfam" id="PF13649">
    <property type="entry name" value="Methyltransf_25"/>
    <property type="match status" value="1"/>
</dbReference>
<accession>A0A9N9A9S4</accession>
<dbReference type="AlphaFoldDB" id="A0A9N9A9S4"/>
<dbReference type="InterPro" id="IPR041698">
    <property type="entry name" value="Methyltransf_25"/>
</dbReference>
<dbReference type="CDD" id="cd02440">
    <property type="entry name" value="AdoMet_MTases"/>
    <property type="match status" value="1"/>
</dbReference>